<keyword evidence="4" id="KW-0949">S-adenosyl-L-methionine</keyword>
<dbReference type="SUPFAM" id="SSF53335">
    <property type="entry name" value="S-adenosyl-L-methionine-dependent methyltransferases"/>
    <property type="match status" value="1"/>
</dbReference>
<dbReference type="GO" id="GO:0008610">
    <property type="term" value="P:lipid biosynthetic process"/>
    <property type="evidence" value="ECO:0007669"/>
    <property type="project" value="InterPro"/>
</dbReference>
<dbReference type="EMBL" id="CAFBPG010000027">
    <property type="protein sequence ID" value="CAB5007829.1"/>
    <property type="molecule type" value="Genomic_DNA"/>
</dbReference>
<dbReference type="PANTHER" id="PTHR43667">
    <property type="entry name" value="CYCLOPROPANE-FATTY-ACYL-PHOSPHOLIPID SYNTHASE"/>
    <property type="match status" value="1"/>
</dbReference>
<evidence type="ECO:0000313" key="12">
    <source>
        <dbReference type="EMBL" id="CAB5071856.1"/>
    </source>
</evidence>
<dbReference type="PIRSF" id="PIRSF003085">
    <property type="entry name" value="CMAS"/>
    <property type="match status" value="1"/>
</dbReference>
<keyword evidence="2" id="KW-0489">Methyltransferase</keyword>
<evidence type="ECO:0000313" key="8">
    <source>
        <dbReference type="EMBL" id="CAB4690751.1"/>
    </source>
</evidence>
<dbReference type="EMBL" id="CAFBOE010000026">
    <property type="protein sequence ID" value="CAB4971891.1"/>
    <property type="molecule type" value="Genomic_DNA"/>
</dbReference>
<dbReference type="CDD" id="cd02440">
    <property type="entry name" value="AdoMet_MTases"/>
    <property type="match status" value="1"/>
</dbReference>
<evidence type="ECO:0000313" key="7">
    <source>
        <dbReference type="EMBL" id="CAB4662780.1"/>
    </source>
</evidence>
<organism evidence="12">
    <name type="scientific">freshwater metagenome</name>
    <dbReference type="NCBI Taxonomy" id="449393"/>
    <lineage>
        <taxon>unclassified sequences</taxon>
        <taxon>metagenomes</taxon>
        <taxon>ecological metagenomes</taxon>
    </lineage>
</organism>
<sequence>MSAKKTVAQDIASLFDEKINVKFMAFDASVAGNHNSANVFHIKSPVALRYILGAPGDLGLARAYITGALEIYGDFHQTLLELYWHIKEPVPKLASLSLLKAVGAGILSKPPIPVEEAPPRYKRGVLHSLARDKSAIAHHYDVSNDFYSMILGPTLVYSCAVFTKDKDSLEKAQTEKIDLICRKLDLRPGMRLLDIGCGWGSLVLHAAKEYGVKAVGVTLSTNQAALANERIVKAKLSKLVEVRIQDYREVPDDNFHAISSVGMSEHVGSAKMNGYFEHLRSRVMAEGRLLNHCIVRPHSTAKERTGKFFDRYIFPDGELIAPSKVAQSMIDVGFELRHSENLREHYSRTLTKWCENLVENWDDAVAEVGLTRARIWHLYMTLSRIGFETNNIQIHQFLGVVNNELGANPIPLRPNW</sequence>
<evidence type="ECO:0000256" key="1">
    <source>
        <dbReference type="ARBA" id="ARBA00010815"/>
    </source>
</evidence>
<evidence type="ECO:0000256" key="5">
    <source>
        <dbReference type="ARBA" id="ARBA00023098"/>
    </source>
</evidence>
<accession>A0A6J7V4S8</accession>
<evidence type="ECO:0000256" key="2">
    <source>
        <dbReference type="ARBA" id="ARBA00022603"/>
    </source>
</evidence>
<dbReference type="Gene3D" id="3.40.50.150">
    <property type="entry name" value="Vaccinia Virus protein VP39"/>
    <property type="match status" value="1"/>
</dbReference>
<keyword evidence="3" id="KW-0808">Transferase</keyword>
<dbReference type="GO" id="GO:0032259">
    <property type="term" value="P:methylation"/>
    <property type="evidence" value="ECO:0007669"/>
    <property type="project" value="UniProtKB-KW"/>
</dbReference>
<evidence type="ECO:0000313" key="10">
    <source>
        <dbReference type="EMBL" id="CAB4971891.1"/>
    </source>
</evidence>
<evidence type="ECO:0000313" key="6">
    <source>
        <dbReference type="EMBL" id="CAB4587506.1"/>
    </source>
</evidence>
<dbReference type="EMBL" id="CAEZUA010000030">
    <property type="protein sequence ID" value="CAB4587506.1"/>
    <property type="molecule type" value="Genomic_DNA"/>
</dbReference>
<name>A0A6J7V4S8_9ZZZZ</name>
<evidence type="ECO:0000313" key="9">
    <source>
        <dbReference type="EMBL" id="CAB4849032.1"/>
    </source>
</evidence>
<comment type="similarity">
    <text evidence="1">Belongs to the CFA/CMAS family.</text>
</comment>
<dbReference type="GO" id="GO:0008168">
    <property type="term" value="F:methyltransferase activity"/>
    <property type="evidence" value="ECO:0007669"/>
    <property type="project" value="UniProtKB-KW"/>
</dbReference>
<gene>
    <name evidence="6" type="ORF">UFOPK1773_00604</name>
    <name evidence="7" type="ORF">UFOPK2288_00572</name>
    <name evidence="8" type="ORF">UFOPK2589_00250</name>
    <name evidence="9" type="ORF">UFOPK3287_00445</name>
    <name evidence="10" type="ORF">UFOPK3916_00477</name>
    <name evidence="11" type="ORF">UFOPK4074_00472</name>
    <name evidence="12" type="ORF">UFOPK4372_00506</name>
</gene>
<protein>
    <submittedName>
        <fullName evidence="12">Unannotated protein</fullName>
    </submittedName>
</protein>
<reference evidence="12" key="1">
    <citation type="submission" date="2020-05" db="EMBL/GenBank/DDBJ databases">
        <authorList>
            <person name="Chiriac C."/>
            <person name="Salcher M."/>
            <person name="Ghai R."/>
            <person name="Kavagutti S V."/>
        </authorList>
    </citation>
    <scope>NUCLEOTIDE SEQUENCE</scope>
</reference>
<dbReference type="EMBL" id="CAFBJH010000018">
    <property type="protein sequence ID" value="CAB4849032.1"/>
    <property type="molecule type" value="Genomic_DNA"/>
</dbReference>
<dbReference type="PANTHER" id="PTHR43667:SF1">
    <property type="entry name" value="CYCLOPROPANE-FATTY-ACYL-PHOSPHOLIPID SYNTHASE"/>
    <property type="match status" value="1"/>
</dbReference>
<dbReference type="InterPro" id="IPR050723">
    <property type="entry name" value="CFA/CMAS"/>
</dbReference>
<evidence type="ECO:0000256" key="3">
    <source>
        <dbReference type="ARBA" id="ARBA00022679"/>
    </source>
</evidence>
<dbReference type="EMBL" id="CAEZXT010000008">
    <property type="protein sequence ID" value="CAB4690751.1"/>
    <property type="molecule type" value="Genomic_DNA"/>
</dbReference>
<evidence type="ECO:0000313" key="11">
    <source>
        <dbReference type="EMBL" id="CAB5007829.1"/>
    </source>
</evidence>
<proteinExistence type="inferred from homology"/>
<dbReference type="EMBL" id="CAFBQZ010000027">
    <property type="protein sequence ID" value="CAB5071856.1"/>
    <property type="molecule type" value="Genomic_DNA"/>
</dbReference>
<keyword evidence="5" id="KW-0443">Lipid metabolism</keyword>
<dbReference type="InterPro" id="IPR003333">
    <property type="entry name" value="CMAS"/>
</dbReference>
<dbReference type="AlphaFoldDB" id="A0A6J7V4S8"/>
<evidence type="ECO:0000256" key="4">
    <source>
        <dbReference type="ARBA" id="ARBA00022691"/>
    </source>
</evidence>
<dbReference type="InterPro" id="IPR029063">
    <property type="entry name" value="SAM-dependent_MTases_sf"/>
</dbReference>
<dbReference type="Pfam" id="PF02353">
    <property type="entry name" value="CMAS"/>
    <property type="match status" value="1"/>
</dbReference>
<dbReference type="EMBL" id="CAEZWS010000021">
    <property type="protein sequence ID" value="CAB4662780.1"/>
    <property type="molecule type" value="Genomic_DNA"/>
</dbReference>